<dbReference type="Pfam" id="PF00106">
    <property type="entry name" value="adh_short"/>
    <property type="match status" value="1"/>
</dbReference>
<comment type="similarity">
    <text evidence="1">Belongs to the short-chain dehydrogenases/reductases (SDR) family.</text>
</comment>
<evidence type="ECO:0000256" key="2">
    <source>
        <dbReference type="ARBA" id="ARBA00022857"/>
    </source>
</evidence>
<name>A0A833WB42_9HYME</name>
<dbReference type="InterPro" id="IPR045313">
    <property type="entry name" value="CBR1-like"/>
</dbReference>
<evidence type="ECO:0000256" key="1">
    <source>
        <dbReference type="ARBA" id="ARBA00006484"/>
    </source>
</evidence>
<dbReference type="EMBL" id="WNWW01000312">
    <property type="protein sequence ID" value="KAF3426538.1"/>
    <property type="molecule type" value="Genomic_DNA"/>
</dbReference>
<protein>
    <recommendedName>
        <fullName evidence="4">carbonyl reductase (NADPH)</fullName>
        <ecNumber evidence="4">1.1.1.184</ecNumber>
    </recommendedName>
</protein>
<organism evidence="5 6">
    <name type="scientific">Frieseomelitta varia</name>
    <dbReference type="NCBI Taxonomy" id="561572"/>
    <lineage>
        <taxon>Eukaryota</taxon>
        <taxon>Metazoa</taxon>
        <taxon>Ecdysozoa</taxon>
        <taxon>Arthropoda</taxon>
        <taxon>Hexapoda</taxon>
        <taxon>Insecta</taxon>
        <taxon>Pterygota</taxon>
        <taxon>Neoptera</taxon>
        <taxon>Endopterygota</taxon>
        <taxon>Hymenoptera</taxon>
        <taxon>Apocrita</taxon>
        <taxon>Aculeata</taxon>
        <taxon>Apoidea</taxon>
        <taxon>Anthophila</taxon>
        <taxon>Apidae</taxon>
        <taxon>Frieseomelitta</taxon>
    </lineage>
</organism>
<dbReference type="CDD" id="cd05324">
    <property type="entry name" value="carb_red_PTCR-like_SDR_c"/>
    <property type="match status" value="1"/>
</dbReference>
<keyword evidence="2" id="KW-0521">NADP</keyword>
<dbReference type="InterPro" id="IPR036291">
    <property type="entry name" value="NAD(P)-bd_dom_sf"/>
</dbReference>
<dbReference type="AlphaFoldDB" id="A0A833WB42"/>
<dbReference type="InterPro" id="IPR002347">
    <property type="entry name" value="SDR_fam"/>
</dbReference>
<reference evidence="5" key="1">
    <citation type="submission" date="2019-11" db="EMBL/GenBank/DDBJ databases">
        <title>The nuclear and mitochondrial genomes of Frieseomelitta varia - a highly eusocial stingless bee (Meliponini) with a permanently sterile worker caste.</title>
        <authorList>
            <person name="Freitas F.C.P."/>
            <person name="Lourenco A.P."/>
            <person name="Nunes F.M.F."/>
            <person name="Paschoal A.R."/>
            <person name="Abreu F.C.P."/>
            <person name="Barbin F.O."/>
            <person name="Bataglia L."/>
            <person name="Cardoso-Junior C.A.M."/>
            <person name="Cervoni M.S."/>
            <person name="Silva S.R."/>
            <person name="Dalarmi F."/>
            <person name="Del Lama M.A."/>
            <person name="Depintor T.S."/>
            <person name="Ferreira K.M."/>
            <person name="Goria P.S."/>
            <person name="Jaskot M.C."/>
            <person name="Lago D.C."/>
            <person name="Luna-Lucena D."/>
            <person name="Moda L.M."/>
            <person name="Nascimento L."/>
            <person name="Pedrino M."/>
            <person name="Rabico F.O."/>
            <person name="Sanches F.C."/>
            <person name="Santos D.E."/>
            <person name="Santos C.G."/>
            <person name="Vieira J."/>
            <person name="Lopes T.F."/>
            <person name="Barchuk A.R."/>
            <person name="Hartfelder K."/>
            <person name="Simoes Z.L.P."/>
            <person name="Bitondi M.M.G."/>
            <person name="Pinheiro D.G."/>
        </authorList>
    </citation>
    <scope>NUCLEOTIDE SEQUENCE</scope>
    <source>
        <strain evidence="5">USP_RPSP 00005682</strain>
        <tissue evidence="5">Whole individual</tissue>
    </source>
</reference>
<accession>A0A833WB42</accession>
<dbReference type="Proteomes" id="UP000655588">
    <property type="component" value="Unassembled WGS sequence"/>
</dbReference>
<keyword evidence="6" id="KW-1185">Reference proteome</keyword>
<sequence>MTQRVAVVTGANKGIGFSIVKQLCKQFDGIVYLTARDIIRGYNAIRKLKQQGLNPNFHKLDITDDDSISTFHDYLKEMYDRLDILINNAGIAFKESATEPFSIQAEETLRVNYFALRKVCKKLYPLLKPHARVVHVSSSSGRLKSISNESLRKKFLDPNLTEEELDNILHGFVNAAKENRHLEEGWPNSAYIISKIGVSALAGIHQRMFDSDPREDLVVNSVHPGFVNTDMTGHKGILSPDQGAEAPVYGALLPKNTDIRGKYVWYDKALVIWAKT</sequence>
<dbReference type="OrthoDB" id="7289984at2759"/>
<gene>
    <name evidence="5" type="ORF">E2986_01120</name>
</gene>
<evidence type="ECO:0000313" key="5">
    <source>
        <dbReference type="EMBL" id="KAF3426538.1"/>
    </source>
</evidence>
<evidence type="ECO:0000256" key="4">
    <source>
        <dbReference type="ARBA" id="ARBA00026118"/>
    </source>
</evidence>
<dbReference type="PRINTS" id="PR00081">
    <property type="entry name" value="GDHRDH"/>
</dbReference>
<evidence type="ECO:0000256" key="3">
    <source>
        <dbReference type="ARBA" id="ARBA00023002"/>
    </source>
</evidence>
<dbReference type="PANTHER" id="PTHR43963:SF4">
    <property type="entry name" value="CARBONYL REDUCTASE (NADPH)"/>
    <property type="match status" value="1"/>
</dbReference>
<dbReference type="EC" id="1.1.1.184" evidence="4"/>
<dbReference type="SUPFAM" id="SSF51735">
    <property type="entry name" value="NAD(P)-binding Rossmann-fold domains"/>
    <property type="match status" value="1"/>
</dbReference>
<keyword evidence="3" id="KW-0560">Oxidoreductase</keyword>
<dbReference type="PANTHER" id="PTHR43963">
    <property type="entry name" value="CARBONYL REDUCTASE 1-RELATED"/>
    <property type="match status" value="1"/>
</dbReference>
<comment type="caution">
    <text evidence="5">The sequence shown here is derived from an EMBL/GenBank/DDBJ whole genome shotgun (WGS) entry which is preliminary data.</text>
</comment>
<proteinExistence type="inferred from homology"/>
<dbReference type="Gene3D" id="3.40.50.720">
    <property type="entry name" value="NAD(P)-binding Rossmann-like Domain"/>
    <property type="match status" value="1"/>
</dbReference>
<evidence type="ECO:0000313" key="6">
    <source>
        <dbReference type="Proteomes" id="UP000655588"/>
    </source>
</evidence>
<dbReference type="GO" id="GO:0004090">
    <property type="term" value="F:carbonyl reductase (NADPH) activity"/>
    <property type="evidence" value="ECO:0007669"/>
    <property type="project" value="UniProtKB-EC"/>
</dbReference>